<gene>
    <name evidence="1" type="ORF">CLIB1444_10S04698</name>
</gene>
<reference evidence="1" key="1">
    <citation type="submission" date="2022-06" db="EMBL/GenBank/DDBJ databases">
        <authorList>
            <person name="Legras J.-L."/>
            <person name="Devillers H."/>
            <person name="Grondin C."/>
        </authorList>
    </citation>
    <scope>NUCLEOTIDE SEQUENCE</scope>
    <source>
        <strain evidence="1">CLIB 1444</strain>
    </source>
</reference>
<proteinExistence type="predicted"/>
<evidence type="ECO:0000313" key="1">
    <source>
        <dbReference type="EMBL" id="CAH6722713.1"/>
    </source>
</evidence>
<protein>
    <submittedName>
        <fullName evidence="1">Acetamidase</fullName>
    </submittedName>
</protein>
<sequence length="546" mass="60563">MTVTEPTYKTIAAKKLKERDEKFIKEWLIAEDQLPDQSVKDVTKFIEKNNLLTPSEVEITESDAPTIVGNIKSKKWRAVQVMEAFGKRATIAHQLTNCLSEIFFEEGLQTAKELDEYQDKTGETKGPLHGLPFSVKDNFNVKGHDSTIGMVNLSFKKVDNDAVLVDLLRKLGAVLYVKTNVPVAMMMPETNNHIFGNTTNPMNRALSAGGSSGGECALIRMKGAPIGVGSDIGGSLRIPASFQNLYTLRPSFGRFPTYGCTSGLPGLESVNSVNGPISTSLESMELYCKSIIDSEPWLHDGKVIELPWRDVELPSKLNIAVLVDDGYVRPTPPIRRGMKIAIDKLKEAGHDIIEWDGSDHVEMAKIIGKFFLSDGGHHIKQITEPTGEPFFEYMKGYESAQDLGVPGLWKLHAERTSMMKKFLDKWNNTSSKTANGKPIDAIIMPATPFAGSPNHKFRDYVGYTSPFNLVDYSAGIIPVTRADKDLDPKDPVCTNYSNSDKMIWEDYDPEETHGGAVSIQIVGRRLQEEKVIKMMKVVSSLLDDEI</sequence>
<keyword evidence="2" id="KW-1185">Reference proteome</keyword>
<organism evidence="1 2">
    <name type="scientific">[Candida] jaroonii</name>
    <dbReference type="NCBI Taxonomy" id="467808"/>
    <lineage>
        <taxon>Eukaryota</taxon>
        <taxon>Fungi</taxon>
        <taxon>Dikarya</taxon>
        <taxon>Ascomycota</taxon>
        <taxon>Saccharomycotina</taxon>
        <taxon>Pichiomycetes</taxon>
        <taxon>Debaryomycetaceae</taxon>
        <taxon>Yamadazyma</taxon>
    </lineage>
</organism>
<dbReference type="EMBL" id="CALSDN010000010">
    <property type="protein sequence ID" value="CAH6722713.1"/>
    <property type="molecule type" value="Genomic_DNA"/>
</dbReference>
<dbReference type="Proteomes" id="UP001152531">
    <property type="component" value="Unassembled WGS sequence"/>
</dbReference>
<comment type="caution">
    <text evidence="1">The sequence shown here is derived from an EMBL/GenBank/DDBJ whole genome shotgun (WGS) entry which is preliminary data.</text>
</comment>
<name>A0ACA9YD94_9ASCO</name>
<evidence type="ECO:0000313" key="2">
    <source>
        <dbReference type="Proteomes" id="UP001152531"/>
    </source>
</evidence>
<accession>A0ACA9YD94</accession>